<keyword evidence="4" id="KW-0479">Metal-binding</keyword>
<organism evidence="8">
    <name type="scientific">bioreactor metagenome</name>
    <dbReference type="NCBI Taxonomy" id="1076179"/>
    <lineage>
        <taxon>unclassified sequences</taxon>
        <taxon>metagenomes</taxon>
        <taxon>ecological metagenomes</taxon>
    </lineage>
</organism>
<dbReference type="InterPro" id="IPR002762">
    <property type="entry name" value="CbiX-like"/>
</dbReference>
<evidence type="ECO:0000256" key="1">
    <source>
        <dbReference type="ARBA" id="ARBA00004953"/>
    </source>
</evidence>
<evidence type="ECO:0000256" key="6">
    <source>
        <dbReference type="ARBA" id="ARBA00023239"/>
    </source>
</evidence>
<dbReference type="InterPro" id="IPR003722">
    <property type="entry name" value="Cbl_synth_CobH/CbiC"/>
</dbReference>
<dbReference type="GO" id="GO:0009236">
    <property type="term" value="P:cobalamin biosynthetic process"/>
    <property type="evidence" value="ECO:0007669"/>
    <property type="project" value="UniProtKB-UniPathway"/>
</dbReference>
<dbReference type="Pfam" id="PF01903">
    <property type="entry name" value="CbiX"/>
    <property type="match status" value="1"/>
</dbReference>
<evidence type="ECO:0000256" key="4">
    <source>
        <dbReference type="ARBA" id="ARBA00022723"/>
    </source>
</evidence>
<dbReference type="InterPro" id="IPR036588">
    <property type="entry name" value="CobH/CbiC_sf"/>
</dbReference>
<dbReference type="UniPathway" id="UPA00148"/>
<evidence type="ECO:0000256" key="2">
    <source>
        <dbReference type="ARBA" id="ARBA00009774"/>
    </source>
</evidence>
<protein>
    <recommendedName>
        <fullName evidence="7">Cobalamin biosynthesis precorrin-8X methylmutase CobH/CbiC domain-containing protein</fullName>
    </recommendedName>
</protein>
<comment type="caution">
    <text evidence="8">The sequence shown here is derived from an EMBL/GenBank/DDBJ whole genome shotgun (WGS) entry which is preliminary data.</text>
</comment>
<keyword evidence="6" id="KW-0456">Lyase</keyword>
<dbReference type="GO" id="GO:0016993">
    <property type="term" value="F:precorrin-8X methylmutase activity"/>
    <property type="evidence" value="ECO:0007669"/>
    <property type="project" value="InterPro"/>
</dbReference>
<sequence>MEKSTSKNQACAAIVFSHGSRREEGICRIVELVCQDIAAQTPALLKVCPAYMSFNQPDMQSAVAECVAAGADKIIILPYFLYDGIHITQDIPELITQMEEKYPRVEFCLTDSLGYNPLLSLLMQHKLGRLLPKSQLACIYPNMHSSHPVQIENASMDLIEELLPENNYTPAEKAVAKRLIHASGDPGIVNYLVFSPGAAEKTVELLKNGADIITDVKMVLAGIKSALAEEFGCRVSCPLADLKTPKNVSGNALTRSQIAMQNTGRKLENAVVAIGNAPTALLSLLDIVSQLGIKPGVVIGMPVGFIQAAESKDLLMASDIPFISIRGNRGGSNLAAATVNALLLQAEKQVLCPR</sequence>
<comment type="similarity">
    <text evidence="2">Belongs to the CobH/CbiC family.</text>
</comment>
<reference evidence="8" key="1">
    <citation type="submission" date="2019-08" db="EMBL/GenBank/DDBJ databases">
        <authorList>
            <person name="Kucharzyk K."/>
            <person name="Murdoch R.W."/>
            <person name="Higgins S."/>
            <person name="Loffler F."/>
        </authorList>
    </citation>
    <scope>NUCLEOTIDE SEQUENCE</scope>
</reference>
<keyword evidence="5" id="KW-0413">Isomerase</keyword>
<evidence type="ECO:0000256" key="5">
    <source>
        <dbReference type="ARBA" id="ARBA00023235"/>
    </source>
</evidence>
<dbReference type="CDD" id="cd03416">
    <property type="entry name" value="CbiX_SirB_N"/>
    <property type="match status" value="1"/>
</dbReference>
<dbReference type="Gene3D" id="3.40.50.10230">
    <property type="entry name" value="Cobalamin biosynthesis CobH/CbiC, precorrin-8X methylmutase"/>
    <property type="match status" value="1"/>
</dbReference>
<accession>A0A644T441</accession>
<keyword evidence="3" id="KW-0169">Cobalamin biosynthesis</keyword>
<gene>
    <name evidence="8" type="ORF">SDC9_07116</name>
</gene>
<proteinExistence type="inferred from homology"/>
<dbReference type="SUPFAM" id="SSF53800">
    <property type="entry name" value="Chelatase"/>
    <property type="match status" value="1"/>
</dbReference>
<dbReference type="EMBL" id="VSSQ01000015">
    <property type="protein sequence ID" value="MPL61539.1"/>
    <property type="molecule type" value="Genomic_DNA"/>
</dbReference>
<evidence type="ECO:0000313" key="8">
    <source>
        <dbReference type="EMBL" id="MPL61539.1"/>
    </source>
</evidence>
<dbReference type="PANTHER" id="PTHR43588">
    <property type="entry name" value="COBALT-PRECORRIN-8 METHYLMUTASE"/>
    <property type="match status" value="1"/>
</dbReference>
<evidence type="ECO:0000256" key="3">
    <source>
        <dbReference type="ARBA" id="ARBA00022573"/>
    </source>
</evidence>
<comment type="pathway">
    <text evidence="1">Cofactor biosynthesis; adenosylcobalamin biosynthesis.</text>
</comment>
<dbReference type="Gene3D" id="3.40.50.1400">
    <property type="match status" value="1"/>
</dbReference>
<dbReference type="GO" id="GO:0016829">
    <property type="term" value="F:lyase activity"/>
    <property type="evidence" value="ECO:0007669"/>
    <property type="project" value="UniProtKB-KW"/>
</dbReference>
<dbReference type="Pfam" id="PF02570">
    <property type="entry name" value="CbiC"/>
    <property type="match status" value="1"/>
</dbReference>
<dbReference type="GO" id="GO:0046872">
    <property type="term" value="F:metal ion binding"/>
    <property type="evidence" value="ECO:0007669"/>
    <property type="project" value="UniProtKB-KW"/>
</dbReference>
<evidence type="ECO:0000259" key="7">
    <source>
        <dbReference type="Pfam" id="PF02570"/>
    </source>
</evidence>
<dbReference type="SUPFAM" id="SSF63965">
    <property type="entry name" value="Precorrin-8X methylmutase CbiC/CobH"/>
    <property type="match status" value="1"/>
</dbReference>
<dbReference type="AlphaFoldDB" id="A0A644T441"/>
<feature type="domain" description="Cobalamin biosynthesis precorrin-8X methylmutase CobH/CbiC" evidence="7">
    <location>
        <begin position="150"/>
        <end position="343"/>
    </location>
</feature>
<name>A0A644T441_9ZZZZ</name>
<dbReference type="PANTHER" id="PTHR43588:SF1">
    <property type="entry name" value="COBALT-PRECORRIN-8 METHYLMUTASE"/>
    <property type="match status" value="1"/>
</dbReference>